<proteinExistence type="predicted"/>
<protein>
    <recommendedName>
        <fullName evidence="3">Transcriptional regulator, AbiEi antitoxin, Type IV TA system</fullName>
    </recommendedName>
</protein>
<gene>
    <name evidence="1" type="ORF">KCQ71_18290</name>
</gene>
<reference evidence="1 2" key="1">
    <citation type="submission" date="2021-04" db="EMBL/GenBank/DDBJ databases">
        <title>Ruania sp. nov., isolated from sandy soil of mangrove forest.</title>
        <authorList>
            <person name="Ge X."/>
            <person name="Huang R."/>
            <person name="Liu W."/>
        </authorList>
    </citation>
    <scope>NUCLEOTIDE SEQUENCE [LARGE SCALE GENOMIC DNA]</scope>
    <source>
        <strain evidence="1 2">N2-46</strain>
    </source>
</reference>
<keyword evidence="2" id="KW-1185">Reference proteome</keyword>
<name>A0ABS7SD70_9MICO</name>
<organism evidence="1 2">
    <name type="scientific">Occultella gossypii</name>
    <dbReference type="NCBI Taxonomy" id="2800820"/>
    <lineage>
        <taxon>Bacteria</taxon>
        <taxon>Bacillati</taxon>
        <taxon>Actinomycetota</taxon>
        <taxon>Actinomycetes</taxon>
        <taxon>Micrococcales</taxon>
        <taxon>Ruaniaceae</taxon>
        <taxon>Occultella</taxon>
    </lineage>
</organism>
<evidence type="ECO:0000313" key="1">
    <source>
        <dbReference type="EMBL" id="MBZ2198110.1"/>
    </source>
</evidence>
<dbReference type="EMBL" id="JAGSHT010000017">
    <property type="protein sequence ID" value="MBZ2198110.1"/>
    <property type="molecule type" value="Genomic_DNA"/>
</dbReference>
<dbReference type="Proteomes" id="UP000826651">
    <property type="component" value="Unassembled WGS sequence"/>
</dbReference>
<comment type="caution">
    <text evidence="1">The sequence shown here is derived from an EMBL/GenBank/DDBJ whole genome shotgun (WGS) entry which is preliminary data.</text>
</comment>
<dbReference type="RefSeq" id="WP_223408582.1">
    <property type="nucleotide sequence ID" value="NZ_JAGSHT010000017.1"/>
</dbReference>
<evidence type="ECO:0000313" key="2">
    <source>
        <dbReference type="Proteomes" id="UP000826651"/>
    </source>
</evidence>
<evidence type="ECO:0008006" key="3">
    <source>
        <dbReference type="Google" id="ProtNLM"/>
    </source>
</evidence>
<sequence length="343" mass="38597">MPADIPAPPELPVVYRASEFTPARLVQLRSTGDLRRVRRGVYVQIAASDPPWRRRETMMLARCVAIARTASASYAFSHVSAALIHGCPIWTPEHAAHLTQTVTPSVRPGMDVRRHVSRVPADEVTRIRGLPVTTLERTVLDCIRNLHPRDGLVIVDAAMRILIRPDRRHREAYAEKIEELRNRLLAKLERPDMARGRRRARAVLRAADPYAESAAESVLRWIAVSRGLPHPSTQYRIETHEGLFYSDMAWVFRRAYGDGSPGPSLVLHAEFDGQGKYGEDAPRAIAAVRAEKVREDAIREVSGPMVRFMRQALDDPGAVFARLTKHVTRKYLLTLRVNADLHG</sequence>
<accession>A0ABS7SD70</accession>